<dbReference type="AlphaFoldDB" id="A0A438K5F7"/>
<protein>
    <submittedName>
        <fullName evidence="1">Uncharacterized protein</fullName>
    </submittedName>
</protein>
<comment type="caution">
    <text evidence="1">The sequence shown here is derived from an EMBL/GenBank/DDBJ whole genome shotgun (WGS) entry which is preliminary data.</text>
</comment>
<accession>A0A438K5F7</accession>
<organism evidence="1 2">
    <name type="scientific">Vitis vinifera</name>
    <name type="common">Grape</name>
    <dbReference type="NCBI Taxonomy" id="29760"/>
    <lineage>
        <taxon>Eukaryota</taxon>
        <taxon>Viridiplantae</taxon>
        <taxon>Streptophyta</taxon>
        <taxon>Embryophyta</taxon>
        <taxon>Tracheophyta</taxon>
        <taxon>Spermatophyta</taxon>
        <taxon>Magnoliopsida</taxon>
        <taxon>eudicotyledons</taxon>
        <taxon>Gunneridae</taxon>
        <taxon>Pentapetalae</taxon>
        <taxon>rosids</taxon>
        <taxon>Vitales</taxon>
        <taxon>Vitaceae</taxon>
        <taxon>Viteae</taxon>
        <taxon>Vitis</taxon>
    </lineage>
</organism>
<reference evidence="1 2" key="1">
    <citation type="journal article" date="2018" name="PLoS Genet.">
        <title>Population sequencing reveals clonal diversity and ancestral inbreeding in the grapevine cultivar Chardonnay.</title>
        <authorList>
            <person name="Roach M.J."/>
            <person name="Johnson D.L."/>
            <person name="Bohlmann J."/>
            <person name="van Vuuren H.J."/>
            <person name="Jones S.J."/>
            <person name="Pretorius I.S."/>
            <person name="Schmidt S.A."/>
            <person name="Borneman A.R."/>
        </authorList>
    </citation>
    <scope>NUCLEOTIDE SEQUENCE [LARGE SCALE GENOMIC DNA]</scope>
    <source>
        <strain evidence="2">cv. Chardonnay</strain>
        <tissue evidence="1">Leaf</tissue>
    </source>
</reference>
<sequence>MTSLPCICLGYHKDARGWIFLIEESREECNFIEWPRSRYWTGWGLSSSSLIEEWVRFDILGASVVVNSIIRGMRFVFEVNQKSVRRYLANVAKKGQVKSTNFEWSPNGVP</sequence>
<evidence type="ECO:0000313" key="1">
    <source>
        <dbReference type="EMBL" id="RVX16439.1"/>
    </source>
</evidence>
<proteinExistence type="predicted"/>
<dbReference type="Proteomes" id="UP000288805">
    <property type="component" value="Unassembled WGS sequence"/>
</dbReference>
<gene>
    <name evidence="1" type="ORF">CK203_006112</name>
</gene>
<evidence type="ECO:0000313" key="2">
    <source>
        <dbReference type="Proteomes" id="UP000288805"/>
    </source>
</evidence>
<dbReference type="EMBL" id="QGNW01000015">
    <property type="protein sequence ID" value="RVX16439.1"/>
    <property type="molecule type" value="Genomic_DNA"/>
</dbReference>
<name>A0A438K5F7_VITVI</name>
<dbReference type="OrthoDB" id="10262769at2759"/>